<evidence type="ECO:0000256" key="1">
    <source>
        <dbReference type="SAM" id="MobiDB-lite"/>
    </source>
</evidence>
<dbReference type="AlphaFoldDB" id="A0A8C0I083"/>
<name>A0A8C0I083_BALMU</name>
<feature type="compositionally biased region" description="Low complexity" evidence="1">
    <location>
        <begin position="8"/>
        <end position="27"/>
    </location>
</feature>
<feature type="region of interest" description="Disordered" evidence="1">
    <location>
        <begin position="1"/>
        <end position="27"/>
    </location>
</feature>
<sequence length="182" mass="19411">MESGERLPSSTASSATPTSSSIPSVASSVSKGGLSTGAASLSSTINPCGHLFRAAGDHLFNLSTVSSAFPVVSHPVFGLHSASSGHSEFGGLGTLGTPTALAAHPQLVQNGGEQRMFIRVQGQPSFHHCWEFHHCLLLQPRIMILLHSIQGLREKVIEMVLKKVPMLTLSEVLQILHFNTYF</sequence>
<organism evidence="2">
    <name type="scientific">Balaenoptera musculus</name>
    <name type="common">Blue whale</name>
    <dbReference type="NCBI Taxonomy" id="9771"/>
    <lineage>
        <taxon>Eukaryota</taxon>
        <taxon>Metazoa</taxon>
        <taxon>Chordata</taxon>
        <taxon>Craniata</taxon>
        <taxon>Vertebrata</taxon>
        <taxon>Euteleostomi</taxon>
        <taxon>Mammalia</taxon>
        <taxon>Eutheria</taxon>
        <taxon>Laurasiatheria</taxon>
        <taxon>Artiodactyla</taxon>
        <taxon>Whippomorpha</taxon>
        <taxon>Cetacea</taxon>
        <taxon>Mysticeti</taxon>
        <taxon>Balaenopteridae</taxon>
        <taxon>Balaenoptera</taxon>
    </lineage>
</organism>
<protein>
    <submittedName>
        <fullName evidence="2">Uncharacterized protein</fullName>
    </submittedName>
</protein>
<evidence type="ECO:0000313" key="2">
    <source>
        <dbReference type="Ensembl" id="ENSBMSP00010015546.1"/>
    </source>
</evidence>
<accession>A0A8C0I083</accession>
<dbReference type="Ensembl" id="ENSBMST00010017207.1">
    <property type="protein sequence ID" value="ENSBMSP00010015546.1"/>
    <property type="gene ID" value="ENSBMSG00010011327.1"/>
</dbReference>
<reference evidence="2" key="1">
    <citation type="submission" date="2023-09" db="UniProtKB">
        <authorList>
            <consortium name="Ensembl"/>
        </authorList>
    </citation>
    <scope>IDENTIFICATION</scope>
</reference>
<dbReference type="GeneTree" id="ENSGT00940000179573"/>
<proteinExistence type="predicted"/>